<dbReference type="EC" id="3.6.1.-" evidence="2"/>
<dbReference type="AlphaFoldDB" id="A0A1G6N8P5"/>
<keyword evidence="2" id="KW-0699">rRNA-binding</keyword>
<evidence type="ECO:0000259" key="3">
    <source>
        <dbReference type="PROSITE" id="PS50936"/>
    </source>
</evidence>
<feature type="binding site" evidence="2">
    <location>
        <position position="346"/>
    </location>
    <ligand>
        <name>Zn(2+)</name>
        <dbReference type="ChEBI" id="CHEBI:29105"/>
    </ligand>
</feature>
<keyword evidence="2" id="KW-0547">Nucleotide-binding</keyword>
<comment type="subcellular location">
    <subcellularLocation>
        <location evidence="2">Cytoplasm</location>
    </subcellularLocation>
</comment>
<dbReference type="InterPro" id="IPR010914">
    <property type="entry name" value="RsgA_GTPase_dom"/>
</dbReference>
<dbReference type="GO" id="GO:0003924">
    <property type="term" value="F:GTPase activity"/>
    <property type="evidence" value="ECO:0007669"/>
    <property type="project" value="UniProtKB-UniRule"/>
</dbReference>
<feature type="binding site" evidence="2">
    <location>
        <position position="351"/>
    </location>
    <ligand>
        <name>Zn(2+)</name>
        <dbReference type="ChEBI" id="CHEBI:29105"/>
    </ligand>
</feature>
<gene>
    <name evidence="2" type="primary">rsgA</name>
    <name evidence="4" type="ORF">SAMN04487824_1312</name>
</gene>
<dbReference type="HAMAP" id="MF_01820">
    <property type="entry name" value="GTPase_RsgA"/>
    <property type="match status" value="1"/>
</dbReference>
<reference evidence="5" key="1">
    <citation type="submission" date="2016-10" db="EMBL/GenBank/DDBJ databases">
        <authorList>
            <person name="Varghese N."/>
            <person name="Submissions S."/>
        </authorList>
    </citation>
    <scope>NUCLEOTIDE SEQUENCE [LARGE SCALE GENOMIC DNA]</scope>
    <source>
        <strain evidence="5">DSM 22619</strain>
    </source>
</reference>
<comment type="function">
    <text evidence="2">One of several proteins that assist in the late maturation steps of the functional core of the 30S ribosomal subunit. Helps release RbfA from mature subunits. May play a role in the assembly of ribosomal proteins into the subunit. Circularly permuted GTPase that catalyzes slow GTP hydrolysis, GTPase activity is stimulated by the 30S ribosomal subunit.</text>
</comment>
<dbReference type="GO" id="GO:0042274">
    <property type="term" value="P:ribosomal small subunit biogenesis"/>
    <property type="evidence" value="ECO:0007669"/>
    <property type="project" value="UniProtKB-UniRule"/>
</dbReference>
<dbReference type="PANTHER" id="PTHR32120">
    <property type="entry name" value="SMALL RIBOSOMAL SUBUNIT BIOGENESIS GTPASE RSGA"/>
    <property type="match status" value="1"/>
</dbReference>
<dbReference type="GO" id="GO:0005737">
    <property type="term" value="C:cytoplasm"/>
    <property type="evidence" value="ECO:0007669"/>
    <property type="project" value="UniProtKB-SubCell"/>
</dbReference>
<dbReference type="GO" id="GO:0005525">
    <property type="term" value="F:GTP binding"/>
    <property type="evidence" value="ECO:0007669"/>
    <property type="project" value="UniProtKB-UniRule"/>
</dbReference>
<organism evidence="4 5">
    <name type="scientific">Parafannyhessea umbonata</name>
    <dbReference type="NCBI Taxonomy" id="604330"/>
    <lineage>
        <taxon>Bacteria</taxon>
        <taxon>Bacillati</taxon>
        <taxon>Actinomycetota</taxon>
        <taxon>Coriobacteriia</taxon>
        <taxon>Coriobacteriales</taxon>
        <taxon>Atopobiaceae</taxon>
        <taxon>Parafannyhessea</taxon>
    </lineage>
</organism>
<keyword evidence="2" id="KW-0963">Cytoplasm</keyword>
<dbReference type="SUPFAM" id="SSF52540">
    <property type="entry name" value="P-loop containing nucleoside triphosphate hydrolases"/>
    <property type="match status" value="1"/>
</dbReference>
<keyword evidence="1 2" id="KW-0690">Ribosome biogenesis</keyword>
<feature type="binding site" evidence="2">
    <location>
        <position position="359"/>
    </location>
    <ligand>
        <name>Zn(2+)</name>
        <dbReference type="ChEBI" id="CHEBI:29105"/>
    </ligand>
</feature>
<feature type="binding site" evidence="2">
    <location>
        <position position="353"/>
    </location>
    <ligand>
        <name>Zn(2+)</name>
        <dbReference type="ChEBI" id="CHEBI:29105"/>
    </ligand>
</feature>
<keyword evidence="2" id="KW-0378">Hydrolase</keyword>
<comment type="similarity">
    <text evidence="2">Belongs to the TRAFAC class YlqF/YawG GTPase family. RsgA subfamily.</text>
</comment>
<dbReference type="InterPro" id="IPR004881">
    <property type="entry name" value="Ribosome_biogen_GTPase_RsgA"/>
</dbReference>
<keyword evidence="2" id="KW-0342">GTP-binding</keyword>
<dbReference type="RefSeq" id="WP_090847751.1">
    <property type="nucleotide sequence ID" value="NZ_FMZL01000031.1"/>
</dbReference>
<feature type="binding site" evidence="2">
    <location>
        <begin position="192"/>
        <end position="195"/>
    </location>
    <ligand>
        <name>GTP</name>
        <dbReference type="ChEBI" id="CHEBI:37565"/>
    </ligand>
</feature>
<dbReference type="InterPro" id="IPR027417">
    <property type="entry name" value="P-loop_NTPase"/>
</dbReference>
<keyword evidence="2" id="KW-0694">RNA-binding</keyword>
<comment type="subunit">
    <text evidence="2">Monomer. Associates with 30S ribosomal subunit, binds 16S rRNA.</text>
</comment>
<sequence>MAKRAHKSSRADKRRAVAGGAHEALPALSSLSELPAYTELTASDRQRSAFEQEVERTVNAGEVRREELDLGCVVRLDRGFPAVITPRGVYRTEFAASLTKGDDNSRAAVGDWVCARRPEGHDMGILCKILPRESDIARWKGGSRGERQTLAANVDTVLVTQALGPNPISVDRVVRSAVIARDCGADIAVVLTKADRAGASMLQTDVALIQEVLGKDVRIVATSAGASRRRTVADLRDAADRCGSGWGEDDVRGLVPAGTVAIVLGESGAGKSTLLNALLGREALETGAVRTSDDMGRHTTVARRMVSLPGAGVIVDEPGLRSLPLVGHERGLAKVFPEVAEAARSCRFRDCTHTHEPGCGVRSAFAEGRFSKQRLDAYVSLASEMRASAKTLDPDVVL</sequence>
<evidence type="ECO:0000313" key="4">
    <source>
        <dbReference type="EMBL" id="SDC64183.1"/>
    </source>
</evidence>
<keyword evidence="2" id="KW-0479">Metal-binding</keyword>
<dbReference type="EMBL" id="FMZL01000031">
    <property type="protein sequence ID" value="SDC64183.1"/>
    <property type="molecule type" value="Genomic_DNA"/>
</dbReference>
<dbReference type="Gene3D" id="3.40.50.300">
    <property type="entry name" value="P-loop containing nucleotide triphosphate hydrolases"/>
    <property type="match status" value="1"/>
</dbReference>
<dbReference type="CDD" id="cd01854">
    <property type="entry name" value="YjeQ_EngC"/>
    <property type="match status" value="1"/>
</dbReference>
<evidence type="ECO:0000256" key="2">
    <source>
        <dbReference type="HAMAP-Rule" id="MF_01820"/>
    </source>
</evidence>
<evidence type="ECO:0000313" key="5">
    <source>
        <dbReference type="Proteomes" id="UP000198528"/>
    </source>
</evidence>
<keyword evidence="5" id="KW-1185">Reference proteome</keyword>
<feature type="binding site" evidence="2">
    <location>
        <begin position="265"/>
        <end position="273"/>
    </location>
    <ligand>
        <name>GTP</name>
        <dbReference type="ChEBI" id="CHEBI:37565"/>
    </ligand>
</feature>
<dbReference type="PANTHER" id="PTHR32120:SF10">
    <property type="entry name" value="SMALL RIBOSOMAL SUBUNIT BIOGENESIS GTPASE RSGA"/>
    <property type="match status" value="1"/>
</dbReference>
<dbReference type="NCBIfam" id="TIGR00157">
    <property type="entry name" value="ribosome small subunit-dependent GTPase A"/>
    <property type="match status" value="1"/>
</dbReference>
<keyword evidence="2" id="KW-0862">Zinc</keyword>
<dbReference type="Pfam" id="PF03193">
    <property type="entry name" value="RsgA_GTPase"/>
    <property type="match status" value="2"/>
</dbReference>
<name>A0A1G6N8P5_9ACTN</name>
<dbReference type="STRING" id="604330.SAMN04489857_0363"/>
<dbReference type="GO" id="GO:0019843">
    <property type="term" value="F:rRNA binding"/>
    <property type="evidence" value="ECO:0007669"/>
    <property type="project" value="UniProtKB-KW"/>
</dbReference>
<dbReference type="GO" id="GO:0046872">
    <property type="term" value="F:metal ion binding"/>
    <property type="evidence" value="ECO:0007669"/>
    <property type="project" value="UniProtKB-KW"/>
</dbReference>
<evidence type="ECO:0000256" key="1">
    <source>
        <dbReference type="ARBA" id="ARBA00022517"/>
    </source>
</evidence>
<proteinExistence type="inferred from homology"/>
<protein>
    <recommendedName>
        <fullName evidence="2">Small ribosomal subunit biogenesis GTPase RsgA</fullName>
        <ecNumber evidence="2">3.6.1.-</ecNumber>
    </recommendedName>
</protein>
<dbReference type="PROSITE" id="PS50936">
    <property type="entry name" value="ENGC_GTPASE"/>
    <property type="match status" value="1"/>
</dbReference>
<feature type="domain" description="EngC GTPase" evidence="3">
    <location>
        <begin position="152"/>
        <end position="321"/>
    </location>
</feature>
<comment type="cofactor">
    <cofactor evidence="2">
        <name>Zn(2+)</name>
        <dbReference type="ChEBI" id="CHEBI:29105"/>
    </cofactor>
    <text evidence="2">Binds 1 zinc ion per subunit.</text>
</comment>
<accession>A0A1G6N8P5</accession>
<dbReference type="Gene3D" id="1.10.40.50">
    <property type="entry name" value="Probable gtpase engc, domain 3"/>
    <property type="match status" value="1"/>
</dbReference>
<dbReference type="Proteomes" id="UP000198528">
    <property type="component" value="Unassembled WGS sequence"/>
</dbReference>